<accession>A0A4Y9ZPV5</accession>
<comment type="caution">
    <text evidence="1">The sequence shown here is derived from an EMBL/GenBank/DDBJ whole genome shotgun (WGS) entry which is preliminary data.</text>
</comment>
<dbReference type="EMBL" id="SFCI01001562">
    <property type="protein sequence ID" value="TFY75469.1"/>
    <property type="molecule type" value="Genomic_DNA"/>
</dbReference>
<proteinExistence type="predicted"/>
<evidence type="ECO:0000313" key="1">
    <source>
        <dbReference type="EMBL" id="TFY75469.1"/>
    </source>
</evidence>
<organism evidence="1 2">
    <name type="scientific">Hericium alpestre</name>
    <dbReference type="NCBI Taxonomy" id="135208"/>
    <lineage>
        <taxon>Eukaryota</taxon>
        <taxon>Fungi</taxon>
        <taxon>Dikarya</taxon>
        <taxon>Basidiomycota</taxon>
        <taxon>Agaricomycotina</taxon>
        <taxon>Agaricomycetes</taxon>
        <taxon>Russulales</taxon>
        <taxon>Hericiaceae</taxon>
        <taxon>Hericium</taxon>
    </lineage>
</organism>
<evidence type="ECO:0000313" key="2">
    <source>
        <dbReference type="Proteomes" id="UP000298061"/>
    </source>
</evidence>
<keyword evidence="2" id="KW-1185">Reference proteome</keyword>
<protein>
    <submittedName>
        <fullName evidence="1">Uncharacterized protein</fullName>
    </submittedName>
</protein>
<dbReference type="AlphaFoldDB" id="A0A4Y9ZPV5"/>
<reference evidence="1 2" key="1">
    <citation type="submission" date="2019-02" db="EMBL/GenBank/DDBJ databases">
        <title>Genome sequencing of the rare red list fungi Hericium alpestre (H. flagellum).</title>
        <authorList>
            <person name="Buettner E."/>
            <person name="Kellner H."/>
        </authorList>
    </citation>
    <scope>NUCLEOTIDE SEQUENCE [LARGE SCALE GENOMIC DNA]</scope>
    <source>
        <strain evidence="1 2">DSM 108284</strain>
    </source>
</reference>
<gene>
    <name evidence="1" type="ORF">EWM64_g8544</name>
</gene>
<sequence length="162" mass="18202">MVRPTESPPFDCEEITVEKYKPAYGRLLEIEAASVHKDATLHIILRHLLSADMTHYEFFTAGRTTRIWLHDAMDSLESASLIRLPEEQLETYGPNDKIPASLVNAAGDAMYKLYMEWDLENKACGLGLPRWHGNGKFCDEPIAEEAISVPPSYATVWVIPPG</sequence>
<dbReference type="Proteomes" id="UP000298061">
    <property type="component" value="Unassembled WGS sequence"/>
</dbReference>
<name>A0A4Y9ZPV5_9AGAM</name>